<dbReference type="AlphaFoldDB" id="A0A803TZ01"/>
<keyword evidence="3" id="KW-1185">Reference proteome</keyword>
<dbReference type="PANTHER" id="PTHR47027:SF30">
    <property type="entry name" value="THAP-TYPE DOMAIN-CONTAINING PROTEIN"/>
    <property type="match status" value="1"/>
</dbReference>
<reference evidence="2 3" key="1">
    <citation type="submission" date="2009-12" db="EMBL/GenBank/DDBJ databases">
        <title>The Genome Sequence of Anolis carolinensis (Green Anole Lizard).</title>
        <authorList>
            <consortium name="The Genome Sequencing Platform"/>
            <person name="Di Palma F."/>
            <person name="Alfoldi J."/>
            <person name="Heiman D."/>
            <person name="Young S."/>
            <person name="Grabherr M."/>
            <person name="Johnson J."/>
            <person name="Lander E.S."/>
            <person name="Lindblad-Toh K."/>
        </authorList>
    </citation>
    <scope>NUCLEOTIDE SEQUENCE [LARGE SCALE GENOMIC DNA]</scope>
    <source>
        <strain evidence="2 3">JBL SC #1</strain>
    </source>
</reference>
<dbReference type="PANTHER" id="PTHR47027">
    <property type="entry name" value="REVERSE TRANSCRIPTASE DOMAIN-CONTAINING PROTEIN"/>
    <property type="match status" value="1"/>
</dbReference>
<dbReference type="InParanoid" id="A0A803TZ01"/>
<sequence length="899" mass="103549">MEFIQFFSEVTIKPREDSDHQPLAVVIYSHSDIRPTNPLDVKFIHSMSTLQCKRLKWQSVNLTAIEEYLCNPQVVACGEVIKASSSNSIQVLQTFSVLCSNLKSLLTYTPHNTRKDYIDRTNPWFGQDCKILRQSLRKSMRKAIRYPNQDLHNNMLSLRRSYKKLISQKKSLYNIKIWSELDSALHLKNSVVFWQLVSSKLRQVRFSIDSPIPASQWETFYSDLFNKVGNSNNSSNVKHVTTYYNPDTLPAWPQVEPHDVIDINNTLQNNKAPGEDFLPAELFKNNRDWWAQLLAGLFSHINNSCSIPRGWQMSIIVPIHKNGEKTNPKNYRPISLIDITAKIYSKYLLIKIEEWSNANNILCEEQSGFRQGRSTIDNCFVLQHIIQKYNSRGMSLYTAFIDLSSAFDTICRNTLWEKFAATNIDRRLLILIISLYSDTVLKVRLGPSGALSNEIKTSTGVRQGCILALFLFNFYINDIMKTLSSDNLHGPKVLTRTINILLYADDMVIMAMSPVGLRRSLAKFNLYCELNSLILNKDKSKIMVIGKNRKWYTWTLNGVHLEQTNSYKYLGITFSSSGAWSNHITHSIQRATKAAGSIYKLYHHRYPGTIRPALEVFKKKIMPTLIFGAEIWGHTNLAKIEAFQVKQLRTLLGLSRTTLMAAVRAELGMLPVKAQILMRQFNYWSKVNQMNSSRLPHLCLEDQDQRAHKSSWVVALNNEMAKTGIPLQFLNDLGSRAKQVLMQRTHDIYAQLDLASIGRSSATKFLASHKMNTHLEHYLTIPVPLPLRRIYTRARFEQIGIMMQTGRYCNIPRNERFCVWGDQKVEDIEHFLIDCPAYAELRHRYLHPLLSNFRSPNRNDLLTVLLQGQERSTIIRVSLFTLKAIKKRAHFLKEEESGK</sequence>
<dbReference type="Pfam" id="PF00078">
    <property type="entry name" value="RVT_1"/>
    <property type="match status" value="1"/>
</dbReference>
<dbReference type="InterPro" id="IPR043502">
    <property type="entry name" value="DNA/RNA_pol_sf"/>
</dbReference>
<organism evidence="2 3">
    <name type="scientific">Anolis carolinensis</name>
    <name type="common">Green anole</name>
    <name type="synonym">American chameleon</name>
    <dbReference type="NCBI Taxonomy" id="28377"/>
    <lineage>
        <taxon>Eukaryota</taxon>
        <taxon>Metazoa</taxon>
        <taxon>Chordata</taxon>
        <taxon>Craniata</taxon>
        <taxon>Vertebrata</taxon>
        <taxon>Euteleostomi</taxon>
        <taxon>Lepidosauria</taxon>
        <taxon>Squamata</taxon>
        <taxon>Bifurcata</taxon>
        <taxon>Unidentata</taxon>
        <taxon>Episquamata</taxon>
        <taxon>Toxicofera</taxon>
        <taxon>Iguania</taxon>
        <taxon>Dactyloidae</taxon>
        <taxon>Anolis</taxon>
    </lineage>
</organism>
<protein>
    <recommendedName>
        <fullName evidence="1">Reverse transcriptase domain-containing protein</fullName>
    </recommendedName>
</protein>
<dbReference type="SUPFAM" id="SSF56672">
    <property type="entry name" value="DNA/RNA polymerases"/>
    <property type="match status" value="1"/>
</dbReference>
<dbReference type="CDD" id="cd01650">
    <property type="entry name" value="RT_nLTR_like"/>
    <property type="match status" value="1"/>
</dbReference>
<reference evidence="2" key="2">
    <citation type="submission" date="2025-08" db="UniProtKB">
        <authorList>
            <consortium name="Ensembl"/>
        </authorList>
    </citation>
    <scope>IDENTIFICATION</scope>
</reference>
<evidence type="ECO:0000259" key="1">
    <source>
        <dbReference type="PROSITE" id="PS50878"/>
    </source>
</evidence>
<dbReference type="PROSITE" id="PS50878">
    <property type="entry name" value="RT_POL"/>
    <property type="match status" value="1"/>
</dbReference>
<feature type="domain" description="Reverse transcriptase" evidence="1">
    <location>
        <begin position="300"/>
        <end position="574"/>
    </location>
</feature>
<dbReference type="PRINTS" id="PR01345">
    <property type="entry name" value="CERVTRCPTASE"/>
</dbReference>
<accession>A0A803TZ01</accession>
<name>A0A803TZ01_ANOCA</name>
<evidence type="ECO:0000313" key="3">
    <source>
        <dbReference type="Proteomes" id="UP000001646"/>
    </source>
</evidence>
<reference evidence="2" key="3">
    <citation type="submission" date="2025-09" db="UniProtKB">
        <authorList>
            <consortium name="Ensembl"/>
        </authorList>
    </citation>
    <scope>IDENTIFICATION</scope>
</reference>
<dbReference type="GeneTree" id="ENSGT01120000271821"/>
<proteinExistence type="predicted"/>
<dbReference type="Proteomes" id="UP000001646">
    <property type="component" value="Chromosome 2"/>
</dbReference>
<dbReference type="InterPro" id="IPR000477">
    <property type="entry name" value="RT_dom"/>
</dbReference>
<dbReference type="Ensembl" id="ENSACAT00000037488.1">
    <property type="protein sequence ID" value="ENSACAP00000040441.1"/>
    <property type="gene ID" value="ENSACAG00000043115.1"/>
</dbReference>
<evidence type="ECO:0000313" key="2">
    <source>
        <dbReference type="Ensembl" id="ENSACAP00000040441.1"/>
    </source>
</evidence>